<feature type="domain" description="PIN" evidence="7">
    <location>
        <begin position="9"/>
        <end position="130"/>
    </location>
</feature>
<name>A0A6J4QNF5_9ACTN</name>
<organism evidence="8">
    <name type="scientific">uncultured Rubrobacteraceae bacterium</name>
    <dbReference type="NCBI Taxonomy" id="349277"/>
    <lineage>
        <taxon>Bacteria</taxon>
        <taxon>Bacillati</taxon>
        <taxon>Actinomycetota</taxon>
        <taxon>Rubrobacteria</taxon>
        <taxon>Rubrobacterales</taxon>
        <taxon>Rubrobacteraceae</taxon>
        <taxon>environmental samples</taxon>
    </lineage>
</organism>
<keyword evidence="6" id="KW-0800">Toxin</keyword>
<evidence type="ECO:0000256" key="2">
    <source>
        <dbReference type="ARBA" id="ARBA00022722"/>
    </source>
</evidence>
<dbReference type="PANTHER" id="PTHR39664">
    <property type="match status" value="1"/>
</dbReference>
<dbReference type="HAMAP" id="MF_00265">
    <property type="entry name" value="VapC_Nob1"/>
    <property type="match status" value="1"/>
</dbReference>
<evidence type="ECO:0000313" key="8">
    <source>
        <dbReference type="EMBL" id="CAA9449984.1"/>
    </source>
</evidence>
<dbReference type="Pfam" id="PF01850">
    <property type="entry name" value="PIN"/>
    <property type="match status" value="1"/>
</dbReference>
<proteinExistence type="inferred from homology"/>
<keyword evidence="2 6" id="KW-0540">Nuclease</keyword>
<dbReference type="EC" id="3.1.-.-" evidence="6"/>
<keyword evidence="1 6" id="KW-1277">Toxin-antitoxin system</keyword>
<evidence type="ECO:0000256" key="4">
    <source>
        <dbReference type="ARBA" id="ARBA00022801"/>
    </source>
</evidence>
<reference evidence="8" key="1">
    <citation type="submission" date="2020-02" db="EMBL/GenBank/DDBJ databases">
        <authorList>
            <person name="Meier V. D."/>
        </authorList>
    </citation>
    <scope>NUCLEOTIDE SEQUENCE</scope>
    <source>
        <strain evidence="8">AVDCRST_MAG01</strain>
    </source>
</reference>
<protein>
    <recommendedName>
        <fullName evidence="6">Ribonuclease VapC</fullName>
        <shortName evidence="6">RNase VapC</shortName>
        <ecNumber evidence="6">3.1.-.-</ecNumber>
    </recommendedName>
    <alternativeName>
        <fullName evidence="6">Toxin VapC</fullName>
    </alternativeName>
</protein>
<dbReference type="GO" id="GO:0016787">
    <property type="term" value="F:hydrolase activity"/>
    <property type="evidence" value="ECO:0007669"/>
    <property type="project" value="UniProtKB-KW"/>
</dbReference>
<dbReference type="Gene3D" id="3.40.50.1010">
    <property type="entry name" value="5'-nuclease"/>
    <property type="match status" value="1"/>
</dbReference>
<dbReference type="InterPro" id="IPR029060">
    <property type="entry name" value="PIN-like_dom_sf"/>
</dbReference>
<dbReference type="CDD" id="cd18683">
    <property type="entry name" value="PIN_VapC-like"/>
    <property type="match status" value="1"/>
</dbReference>
<dbReference type="GO" id="GO:0090729">
    <property type="term" value="F:toxin activity"/>
    <property type="evidence" value="ECO:0007669"/>
    <property type="project" value="UniProtKB-KW"/>
</dbReference>
<evidence type="ECO:0000256" key="1">
    <source>
        <dbReference type="ARBA" id="ARBA00022649"/>
    </source>
</evidence>
<comment type="cofactor">
    <cofactor evidence="6">
        <name>Mg(2+)</name>
        <dbReference type="ChEBI" id="CHEBI:18420"/>
    </cofactor>
</comment>
<dbReference type="GO" id="GO:0004540">
    <property type="term" value="F:RNA nuclease activity"/>
    <property type="evidence" value="ECO:0007669"/>
    <property type="project" value="InterPro"/>
</dbReference>
<comment type="similarity">
    <text evidence="6">Belongs to the PINc/VapC protein family.</text>
</comment>
<evidence type="ECO:0000256" key="3">
    <source>
        <dbReference type="ARBA" id="ARBA00022723"/>
    </source>
</evidence>
<gene>
    <name evidence="6" type="primary">vapC</name>
    <name evidence="8" type="ORF">AVDCRST_MAG01-01-4463</name>
</gene>
<dbReference type="EMBL" id="CADCUW010000578">
    <property type="protein sequence ID" value="CAA9449984.1"/>
    <property type="molecule type" value="Genomic_DNA"/>
</dbReference>
<accession>A0A6J4QNF5</accession>
<evidence type="ECO:0000256" key="6">
    <source>
        <dbReference type="HAMAP-Rule" id="MF_00265"/>
    </source>
</evidence>
<evidence type="ECO:0000259" key="7">
    <source>
        <dbReference type="Pfam" id="PF01850"/>
    </source>
</evidence>
<keyword evidence="5 6" id="KW-0460">Magnesium</keyword>
<comment type="function">
    <text evidence="6">Toxic component of a toxin-antitoxin (TA) system. An RNase.</text>
</comment>
<dbReference type="PANTHER" id="PTHR39664:SF2">
    <property type="entry name" value="NUCLEIC ACID-BINDING PROTEIN, CONTAINING PIN DOMAIN-RELATED"/>
    <property type="match status" value="1"/>
</dbReference>
<evidence type="ECO:0000256" key="5">
    <source>
        <dbReference type="ARBA" id="ARBA00022842"/>
    </source>
</evidence>
<dbReference type="InterPro" id="IPR002716">
    <property type="entry name" value="PIN_dom"/>
</dbReference>
<dbReference type="GO" id="GO:0000287">
    <property type="term" value="F:magnesium ion binding"/>
    <property type="evidence" value="ECO:0007669"/>
    <property type="project" value="UniProtKB-UniRule"/>
</dbReference>
<dbReference type="AlphaFoldDB" id="A0A6J4QNF5"/>
<dbReference type="SUPFAM" id="SSF88723">
    <property type="entry name" value="PIN domain-like"/>
    <property type="match status" value="1"/>
</dbReference>
<keyword evidence="4 6" id="KW-0378">Hydrolase</keyword>
<feature type="binding site" evidence="6">
    <location>
        <position position="10"/>
    </location>
    <ligand>
        <name>Mg(2+)</name>
        <dbReference type="ChEBI" id="CHEBI:18420"/>
    </ligand>
</feature>
<keyword evidence="3 6" id="KW-0479">Metal-binding</keyword>
<dbReference type="InterPro" id="IPR022907">
    <property type="entry name" value="VapC_family"/>
</dbReference>
<sequence length="137" mass="15160">MSEEDSWWIDANVLLRFLTGDPPELARRASGILEEAERAGAPLRVHSVIVAELVWVLQSFYGYSKGEISGALIPLLEHPALKVEGARTVIRTLEIMASSNVDFADALLAKTARSHGEGVASFDRDFRKLDVEWREPG</sequence>
<feature type="binding site" evidence="6">
    <location>
        <position position="105"/>
    </location>
    <ligand>
        <name>Mg(2+)</name>
        <dbReference type="ChEBI" id="CHEBI:18420"/>
    </ligand>
</feature>